<comment type="caution">
    <text evidence="3">The sequence shown here is derived from an EMBL/GenBank/DDBJ whole genome shotgun (WGS) entry which is preliminary data.</text>
</comment>
<dbReference type="Gene3D" id="3.40.50.1240">
    <property type="entry name" value="Phosphoglycerate mutase-like"/>
    <property type="match status" value="1"/>
</dbReference>
<dbReference type="Pfam" id="PF00300">
    <property type="entry name" value="His_Phos_1"/>
    <property type="match status" value="1"/>
</dbReference>
<dbReference type="EMBL" id="JAHBAY010000002">
    <property type="protein sequence ID" value="MBT0768355.1"/>
    <property type="molecule type" value="Genomic_DNA"/>
</dbReference>
<dbReference type="PANTHER" id="PTHR20935">
    <property type="entry name" value="PHOSPHOGLYCERATE MUTASE-RELATED"/>
    <property type="match status" value="1"/>
</dbReference>
<dbReference type="SMART" id="SM00855">
    <property type="entry name" value="PGAM"/>
    <property type="match status" value="1"/>
</dbReference>
<dbReference type="RefSeq" id="WP_214154654.1">
    <property type="nucleotide sequence ID" value="NZ_JAHBAY010000002.1"/>
</dbReference>
<feature type="region of interest" description="Disordered" evidence="2">
    <location>
        <begin position="12"/>
        <end position="38"/>
    </location>
</feature>
<accession>A0ABS5TBC0</accession>
<dbReference type="InterPro" id="IPR029033">
    <property type="entry name" value="His_PPase_superfam"/>
</dbReference>
<dbReference type="SUPFAM" id="SSF53254">
    <property type="entry name" value="Phosphoglycerate mutase-like"/>
    <property type="match status" value="1"/>
</dbReference>
<dbReference type="PANTHER" id="PTHR20935:SF0">
    <property type="entry name" value="SERINE_THREONINE-PROTEIN PHOSPHATASE PGAM5, MITOCHONDRIAL"/>
    <property type="match status" value="1"/>
</dbReference>
<feature type="compositionally biased region" description="Basic and acidic residues" evidence="2">
    <location>
        <begin position="12"/>
        <end position="22"/>
    </location>
</feature>
<dbReference type="InterPro" id="IPR051021">
    <property type="entry name" value="Mito_Ser/Thr_phosphatase"/>
</dbReference>
<gene>
    <name evidence="3" type="ORF">KIH74_05435</name>
</gene>
<organism evidence="3 4">
    <name type="scientific">Kineosporia corallincola</name>
    <dbReference type="NCBI Taxonomy" id="2835133"/>
    <lineage>
        <taxon>Bacteria</taxon>
        <taxon>Bacillati</taxon>
        <taxon>Actinomycetota</taxon>
        <taxon>Actinomycetes</taxon>
        <taxon>Kineosporiales</taxon>
        <taxon>Kineosporiaceae</taxon>
        <taxon>Kineosporia</taxon>
    </lineage>
</organism>
<protein>
    <submittedName>
        <fullName evidence="3">Histidine phosphatase family protein</fullName>
    </submittedName>
</protein>
<proteinExistence type="predicted"/>
<evidence type="ECO:0000313" key="3">
    <source>
        <dbReference type="EMBL" id="MBT0768355.1"/>
    </source>
</evidence>
<name>A0ABS5TBC0_9ACTN</name>
<dbReference type="CDD" id="cd07067">
    <property type="entry name" value="HP_PGM_like"/>
    <property type="match status" value="1"/>
</dbReference>
<evidence type="ECO:0000256" key="2">
    <source>
        <dbReference type="SAM" id="MobiDB-lite"/>
    </source>
</evidence>
<keyword evidence="1" id="KW-0378">Hydrolase</keyword>
<dbReference type="Proteomes" id="UP001197247">
    <property type="component" value="Unassembled WGS sequence"/>
</dbReference>
<keyword evidence="4" id="KW-1185">Reference proteome</keyword>
<reference evidence="3 4" key="1">
    <citation type="submission" date="2021-05" db="EMBL/GenBank/DDBJ databases">
        <title>Kineosporia and Streptomyces sp. nov. two new marine actinobacteria isolated from Coral.</title>
        <authorList>
            <person name="Buangrab K."/>
            <person name="Sutthacheep M."/>
            <person name="Yeemin T."/>
            <person name="Harunari E."/>
            <person name="Igarashi Y."/>
            <person name="Kanchanasin P."/>
            <person name="Tanasupawat S."/>
            <person name="Phongsopitanun W."/>
        </authorList>
    </citation>
    <scope>NUCLEOTIDE SEQUENCE [LARGE SCALE GENOMIC DNA]</scope>
    <source>
        <strain evidence="3 4">J2-2</strain>
    </source>
</reference>
<evidence type="ECO:0000256" key="1">
    <source>
        <dbReference type="ARBA" id="ARBA00022801"/>
    </source>
</evidence>
<dbReference type="InterPro" id="IPR013078">
    <property type="entry name" value="His_Pase_superF_clade-1"/>
</dbReference>
<sequence length="208" mass="23092">MSSTTLYLVRRGEQHHPTHQADDGEPAEPGSGLTPRGRAQSLAVARRLAGIPFGSVHHSPLRRATETAALITEHLNTLSAVGAVDAGNDQHLRAHACELVRDRTPIPDDHPPRYRQFLQAVPPAERDPQARELRVAVRELSRIGERERTDLIVTHNFVIGWFVRHVLEAPEWRWIGLNQANGAVTVLRWETGRPAALLAFNDTGHLPS</sequence>
<evidence type="ECO:0000313" key="4">
    <source>
        <dbReference type="Proteomes" id="UP001197247"/>
    </source>
</evidence>